<evidence type="ECO:0000313" key="1">
    <source>
        <dbReference type="Ensembl" id="ENSKMAP00000001875.1"/>
    </source>
</evidence>
<dbReference type="AlphaFoldDB" id="A0A3Q2ZGQ8"/>
<evidence type="ECO:0000313" key="2">
    <source>
        <dbReference type="Proteomes" id="UP000264800"/>
    </source>
</evidence>
<proteinExistence type="predicted"/>
<protein>
    <submittedName>
        <fullName evidence="1">Uncharacterized protein</fullName>
    </submittedName>
</protein>
<dbReference type="Ensembl" id="ENSKMAT00000001921.1">
    <property type="protein sequence ID" value="ENSKMAP00000001875.1"/>
    <property type="gene ID" value="ENSKMAG00000001471.1"/>
</dbReference>
<reference evidence="1" key="2">
    <citation type="submission" date="2025-09" db="UniProtKB">
        <authorList>
            <consortium name="Ensembl"/>
        </authorList>
    </citation>
    <scope>IDENTIFICATION</scope>
</reference>
<organism evidence="1 2">
    <name type="scientific">Kryptolebias marmoratus</name>
    <name type="common">Mangrove killifish</name>
    <name type="synonym">Rivulus marmoratus</name>
    <dbReference type="NCBI Taxonomy" id="37003"/>
    <lineage>
        <taxon>Eukaryota</taxon>
        <taxon>Metazoa</taxon>
        <taxon>Chordata</taxon>
        <taxon>Craniata</taxon>
        <taxon>Vertebrata</taxon>
        <taxon>Euteleostomi</taxon>
        <taxon>Actinopterygii</taxon>
        <taxon>Neopterygii</taxon>
        <taxon>Teleostei</taxon>
        <taxon>Neoteleostei</taxon>
        <taxon>Acanthomorphata</taxon>
        <taxon>Ovalentaria</taxon>
        <taxon>Atherinomorphae</taxon>
        <taxon>Cyprinodontiformes</taxon>
        <taxon>Rivulidae</taxon>
        <taxon>Kryptolebias</taxon>
    </lineage>
</organism>
<name>A0A3Q2ZGQ8_KRYMA</name>
<keyword evidence="2" id="KW-1185">Reference proteome</keyword>
<dbReference type="Proteomes" id="UP000264800">
    <property type="component" value="Unplaced"/>
</dbReference>
<reference evidence="1" key="1">
    <citation type="submission" date="2025-08" db="UniProtKB">
        <authorList>
            <consortium name="Ensembl"/>
        </authorList>
    </citation>
    <scope>IDENTIFICATION</scope>
</reference>
<sequence length="66" mass="7295">MERIFKCHRSGISSFNQRHGADKVLCISPTLTRSGTITAQKSLDICLALKLCFCSAVKRLVGELLK</sequence>
<accession>A0A3Q2ZGQ8</accession>